<evidence type="ECO:0000256" key="4">
    <source>
        <dbReference type="ARBA" id="ARBA00022475"/>
    </source>
</evidence>
<dbReference type="InterPro" id="IPR050277">
    <property type="entry name" value="Sodium:Solute_Symporter"/>
</dbReference>
<dbReference type="GO" id="GO:0005886">
    <property type="term" value="C:plasma membrane"/>
    <property type="evidence" value="ECO:0007669"/>
    <property type="project" value="UniProtKB-SubCell"/>
</dbReference>
<dbReference type="PROSITE" id="PS50283">
    <property type="entry name" value="NA_SOLUT_SYMP_3"/>
    <property type="match status" value="1"/>
</dbReference>
<dbReference type="AlphaFoldDB" id="A0A381NFN5"/>
<dbReference type="Gene3D" id="1.20.1730.10">
    <property type="entry name" value="Sodium/glucose cotransporter"/>
    <property type="match status" value="1"/>
</dbReference>
<dbReference type="InterPro" id="IPR038377">
    <property type="entry name" value="Na/Glc_symporter_sf"/>
</dbReference>
<keyword evidence="10 12" id="KW-0472">Membrane</keyword>
<dbReference type="PANTHER" id="PTHR48086">
    <property type="entry name" value="SODIUM/PROLINE SYMPORTER-RELATED"/>
    <property type="match status" value="1"/>
</dbReference>
<evidence type="ECO:0000256" key="10">
    <source>
        <dbReference type="ARBA" id="ARBA00023136"/>
    </source>
</evidence>
<evidence type="ECO:0000313" key="13">
    <source>
        <dbReference type="EMBL" id="SUZ53219.1"/>
    </source>
</evidence>
<feature type="transmembrane region" description="Helical" evidence="12">
    <location>
        <begin position="379"/>
        <end position="402"/>
    </location>
</feature>
<evidence type="ECO:0008006" key="14">
    <source>
        <dbReference type="Google" id="ProtNLM"/>
    </source>
</evidence>
<evidence type="ECO:0000256" key="11">
    <source>
        <dbReference type="ARBA" id="ARBA00023201"/>
    </source>
</evidence>
<protein>
    <recommendedName>
        <fullName evidence="14">Sodium:solute symporter</fullName>
    </recommendedName>
</protein>
<evidence type="ECO:0000256" key="7">
    <source>
        <dbReference type="ARBA" id="ARBA00022989"/>
    </source>
</evidence>
<feature type="transmembrane region" description="Helical" evidence="12">
    <location>
        <begin position="408"/>
        <end position="426"/>
    </location>
</feature>
<dbReference type="GO" id="GO:0005298">
    <property type="term" value="F:proline:sodium symporter activity"/>
    <property type="evidence" value="ECO:0007669"/>
    <property type="project" value="TreeGrafter"/>
</dbReference>
<evidence type="ECO:0000256" key="3">
    <source>
        <dbReference type="ARBA" id="ARBA00022448"/>
    </source>
</evidence>
<keyword evidence="11" id="KW-0739">Sodium transport</keyword>
<feature type="transmembrane region" description="Helical" evidence="12">
    <location>
        <begin position="148"/>
        <end position="167"/>
    </location>
</feature>
<accession>A0A381NFN5</accession>
<evidence type="ECO:0000256" key="9">
    <source>
        <dbReference type="ARBA" id="ARBA00023065"/>
    </source>
</evidence>
<feature type="transmembrane region" description="Helical" evidence="12">
    <location>
        <begin position="325"/>
        <end position="347"/>
    </location>
</feature>
<feature type="transmembrane region" description="Helical" evidence="12">
    <location>
        <begin position="279"/>
        <end position="305"/>
    </location>
</feature>
<feature type="transmembrane region" description="Helical" evidence="12">
    <location>
        <begin position="30"/>
        <end position="57"/>
    </location>
</feature>
<keyword evidence="4" id="KW-1003">Cell membrane</keyword>
<feature type="transmembrane region" description="Helical" evidence="12">
    <location>
        <begin position="438"/>
        <end position="456"/>
    </location>
</feature>
<keyword evidence="5 12" id="KW-0812">Transmembrane</keyword>
<feature type="transmembrane region" description="Helical" evidence="12">
    <location>
        <begin position="63"/>
        <end position="84"/>
    </location>
</feature>
<evidence type="ECO:0000256" key="8">
    <source>
        <dbReference type="ARBA" id="ARBA00023053"/>
    </source>
</evidence>
<keyword evidence="9" id="KW-0406">Ion transport</keyword>
<evidence type="ECO:0000256" key="5">
    <source>
        <dbReference type="ARBA" id="ARBA00022692"/>
    </source>
</evidence>
<name>A0A381NFN5_9ZZZZ</name>
<dbReference type="InterPro" id="IPR001734">
    <property type="entry name" value="Na/solute_symporter"/>
</dbReference>
<organism evidence="13">
    <name type="scientific">marine metagenome</name>
    <dbReference type="NCBI Taxonomy" id="408172"/>
    <lineage>
        <taxon>unclassified sequences</taxon>
        <taxon>metagenomes</taxon>
        <taxon>ecological metagenomes</taxon>
    </lineage>
</organism>
<evidence type="ECO:0000256" key="2">
    <source>
        <dbReference type="ARBA" id="ARBA00006434"/>
    </source>
</evidence>
<gene>
    <name evidence="13" type="ORF">METZ01_LOCUS6073</name>
</gene>
<feature type="transmembrane region" description="Helical" evidence="12">
    <location>
        <begin position="174"/>
        <end position="192"/>
    </location>
</feature>
<dbReference type="CDD" id="cd11477">
    <property type="entry name" value="SLC5sbd_u1"/>
    <property type="match status" value="1"/>
</dbReference>
<dbReference type="Pfam" id="PF00474">
    <property type="entry name" value="SSF"/>
    <property type="match status" value="1"/>
</dbReference>
<keyword evidence="8" id="KW-0915">Sodium</keyword>
<feature type="transmembrane region" description="Helical" evidence="12">
    <location>
        <begin position="108"/>
        <end position="128"/>
    </location>
</feature>
<sequence length="582" mass="65189">ITVVVIGIYISKRASQNLDTYFLAGRSVPWYILGISNSSSMFDITGTMWLVLMFLVYGVKGAWIPWIWPTFNQIFLMIYLSIWIRRSNVLTGSEWITTRFGEGKGAELSRISVLLFAMISVIGFLAYAFQGIGKFASVFFPYNVAPEVYAIIFMGITTFYVVLGGMYSVVFTDLIQFILLTIVSIVIGIIAFNKVSPNALYQSVPEGWFDLSFGWKLDLDWSELIPAANSQIASDGWNLFTIFFMMMIFKGMLISVAGPTPGYDMQRILASKSPKEAGLMSGIVSICQIPRWFMIVGVTTLALVFFSNDLIAMGDKVDFELVLPWVINEFLPVGLVGFVLAGMLAAFMSTFDSTVNAGAAYLVNDLYKRYINPNASSQIYVKASYISSFLIVGIGIIFGFMSESVNSVTQWIVSGLFGGYTAPNILKWHWWRFNGFGYFSGMVSGVAAALIIPIILPELSPLNAFPFILLFSGFAGILGSLFTKPDNEKTLMEFYKNIRPWGFWSPILKKINSTDNAIKQNTNFLNDSLNIVVGMIWQISLVLIPINLLVYKYSAFFFSLIIAIITTLFLKKNWYEKLDSEF</sequence>
<dbReference type="GO" id="GO:0015824">
    <property type="term" value="P:proline transport"/>
    <property type="evidence" value="ECO:0007669"/>
    <property type="project" value="TreeGrafter"/>
</dbReference>
<comment type="subcellular location">
    <subcellularLocation>
        <location evidence="1">Cell membrane</location>
        <topology evidence="1">Multi-pass membrane protein</topology>
    </subcellularLocation>
</comment>
<keyword evidence="7 12" id="KW-1133">Transmembrane helix</keyword>
<evidence type="ECO:0000256" key="6">
    <source>
        <dbReference type="ARBA" id="ARBA00022847"/>
    </source>
</evidence>
<feature type="transmembrane region" description="Helical" evidence="12">
    <location>
        <begin position="239"/>
        <end position="258"/>
    </location>
</feature>
<evidence type="ECO:0000256" key="1">
    <source>
        <dbReference type="ARBA" id="ARBA00004651"/>
    </source>
</evidence>
<evidence type="ECO:0000256" key="12">
    <source>
        <dbReference type="SAM" id="Phobius"/>
    </source>
</evidence>
<feature type="transmembrane region" description="Helical" evidence="12">
    <location>
        <begin position="553"/>
        <end position="570"/>
    </location>
</feature>
<keyword evidence="6" id="KW-0769">Symport</keyword>
<feature type="transmembrane region" description="Helical" evidence="12">
    <location>
        <begin position="462"/>
        <end position="482"/>
    </location>
</feature>
<reference evidence="13" key="1">
    <citation type="submission" date="2018-05" db="EMBL/GenBank/DDBJ databases">
        <authorList>
            <person name="Lanie J.A."/>
            <person name="Ng W.-L."/>
            <person name="Kazmierczak K.M."/>
            <person name="Andrzejewski T.M."/>
            <person name="Davidsen T.M."/>
            <person name="Wayne K.J."/>
            <person name="Tettelin H."/>
            <person name="Glass J.I."/>
            <person name="Rusch D."/>
            <person name="Podicherti R."/>
            <person name="Tsui H.-C.T."/>
            <person name="Winkler M.E."/>
        </authorList>
    </citation>
    <scope>NUCLEOTIDE SEQUENCE</scope>
</reference>
<dbReference type="GO" id="GO:0015193">
    <property type="term" value="F:L-proline transmembrane transporter activity"/>
    <property type="evidence" value="ECO:0007669"/>
    <property type="project" value="TreeGrafter"/>
</dbReference>
<feature type="non-terminal residue" evidence="13">
    <location>
        <position position="1"/>
    </location>
</feature>
<dbReference type="PANTHER" id="PTHR48086:SF3">
    <property type="entry name" value="SODIUM_PROLINE SYMPORTER"/>
    <property type="match status" value="1"/>
</dbReference>
<proteinExistence type="inferred from homology"/>
<keyword evidence="3" id="KW-0813">Transport</keyword>
<comment type="similarity">
    <text evidence="2">Belongs to the sodium:solute symporter (SSF) (TC 2.A.21) family.</text>
</comment>
<dbReference type="EMBL" id="UINC01000320">
    <property type="protein sequence ID" value="SUZ53219.1"/>
    <property type="molecule type" value="Genomic_DNA"/>
</dbReference>